<feature type="compositionally biased region" description="Low complexity" evidence="1">
    <location>
        <begin position="142"/>
        <end position="159"/>
    </location>
</feature>
<accession>A0AAN7SUB1</accession>
<keyword evidence="4" id="KW-1185">Reference proteome</keyword>
<feature type="region of interest" description="Disordered" evidence="1">
    <location>
        <begin position="1"/>
        <end position="77"/>
    </location>
</feature>
<dbReference type="InterPro" id="IPR038291">
    <property type="entry name" value="SAP30_C_sf"/>
</dbReference>
<dbReference type="AlphaFoldDB" id="A0AAN7SUB1"/>
<feature type="compositionally biased region" description="Low complexity" evidence="1">
    <location>
        <begin position="192"/>
        <end position="201"/>
    </location>
</feature>
<comment type="caution">
    <text evidence="3">The sequence shown here is derived from an EMBL/GenBank/DDBJ whole genome shotgun (WGS) entry which is preliminary data.</text>
</comment>
<evidence type="ECO:0000313" key="3">
    <source>
        <dbReference type="EMBL" id="KAK5081645.1"/>
    </source>
</evidence>
<evidence type="ECO:0000256" key="1">
    <source>
        <dbReference type="SAM" id="MobiDB-lite"/>
    </source>
</evidence>
<feature type="region of interest" description="Disordered" evidence="1">
    <location>
        <begin position="354"/>
        <end position="376"/>
    </location>
</feature>
<feature type="compositionally biased region" description="Polar residues" evidence="1">
    <location>
        <begin position="234"/>
        <end position="253"/>
    </location>
</feature>
<feature type="compositionally biased region" description="Polar residues" evidence="1">
    <location>
        <begin position="202"/>
        <end position="221"/>
    </location>
</feature>
<feature type="compositionally biased region" description="Polar residues" evidence="1">
    <location>
        <begin position="51"/>
        <end position="63"/>
    </location>
</feature>
<dbReference type="Gene3D" id="6.10.160.20">
    <property type="match status" value="1"/>
</dbReference>
<dbReference type="Proteomes" id="UP001309876">
    <property type="component" value="Unassembled WGS sequence"/>
</dbReference>
<evidence type="ECO:0000259" key="2">
    <source>
        <dbReference type="Pfam" id="PF13867"/>
    </source>
</evidence>
<protein>
    <recommendedName>
        <fullName evidence="2">Histone deacetylase complex subunit SAP30 Sin3 binding domain-containing protein</fullName>
    </recommendedName>
</protein>
<gene>
    <name evidence="3" type="ORF">LTR05_007778</name>
</gene>
<proteinExistence type="predicted"/>
<reference evidence="3 4" key="1">
    <citation type="submission" date="2023-08" db="EMBL/GenBank/DDBJ databases">
        <title>Black Yeasts Isolated from many extreme environments.</title>
        <authorList>
            <person name="Coleine C."/>
            <person name="Stajich J.E."/>
            <person name="Selbmann L."/>
        </authorList>
    </citation>
    <scope>NUCLEOTIDE SEQUENCE [LARGE SCALE GENOMIC DNA]</scope>
    <source>
        <strain evidence="3 4">CCFEE 5910</strain>
    </source>
</reference>
<feature type="compositionally biased region" description="Low complexity" evidence="1">
    <location>
        <begin position="37"/>
        <end position="50"/>
    </location>
</feature>
<feature type="domain" description="Histone deacetylase complex subunit SAP30 Sin3 binding" evidence="2">
    <location>
        <begin position="255"/>
        <end position="284"/>
    </location>
</feature>
<name>A0AAN7SUB1_9EURO</name>
<sequence>MAPARPRVVDDARSETSLNTTRDRATTGVPTSKSKKNNANQSSVANSSSKTLATPSNTATTGLKANGAVEPQQEQPHVDWPSFPAYALHAYRSAYRLQIPASYTHKHAELLYQTCDLALRAPSQVLARKKAHDLKVYKRRQAQQATQTRAHANGVSKISKSSRSKDKRSTTKNKEAIDTTTQLSIEEPPSPNSNSHPSHSNVDSASNPPDTASRKSPTIASEQQQQEEQEEDNSIPTSLNQTNPESTVLGHSQATALQTSIRKHFNAQHLNEAETIARFTYVVRQQGSSTTSRIAPLAQRLGVLPLPNTIAENIAAVAKAADANPVAAAAITAATNAAGATTAANTVGNAGGATAEKGKGNAHTAHSLSGPRTLGGQHVQVEGGYGDGKGHMMGTTSCGRQVRVLDGGGTGTFRLRFRP</sequence>
<evidence type="ECO:0000313" key="4">
    <source>
        <dbReference type="Proteomes" id="UP001309876"/>
    </source>
</evidence>
<feature type="compositionally biased region" description="Basic and acidic residues" evidence="1">
    <location>
        <begin position="163"/>
        <end position="177"/>
    </location>
</feature>
<dbReference type="InterPro" id="IPR025718">
    <property type="entry name" value="SAP30_Sin3-bd"/>
</dbReference>
<feature type="region of interest" description="Disordered" evidence="1">
    <location>
        <begin position="137"/>
        <end position="253"/>
    </location>
</feature>
<organism evidence="3 4">
    <name type="scientific">Lithohypha guttulata</name>
    <dbReference type="NCBI Taxonomy" id="1690604"/>
    <lineage>
        <taxon>Eukaryota</taxon>
        <taxon>Fungi</taxon>
        <taxon>Dikarya</taxon>
        <taxon>Ascomycota</taxon>
        <taxon>Pezizomycotina</taxon>
        <taxon>Eurotiomycetes</taxon>
        <taxon>Chaetothyriomycetidae</taxon>
        <taxon>Chaetothyriales</taxon>
        <taxon>Trichomeriaceae</taxon>
        <taxon>Lithohypha</taxon>
    </lineage>
</organism>
<dbReference type="Pfam" id="PF13867">
    <property type="entry name" value="SAP30_Sin3_bdg"/>
    <property type="match status" value="1"/>
</dbReference>
<dbReference type="EMBL" id="JAVRRJ010000009">
    <property type="protein sequence ID" value="KAK5081645.1"/>
    <property type="molecule type" value="Genomic_DNA"/>
</dbReference>